<sequence length="243" mass="26912">MPGNDSKFYIPSRERHRSAAPLIAIIGSDGAGKTTIASYLCDALKGDGATYLYLGLGSGSIGLKIRAWPLIGPILERSLSSKALQARTVEERIPGLFTALTIYVFSRMRARRFKQMLNVRKKAGLIICDRYPQVEISGFYDGPGLSAARPRGYLTALLAIDEFALYQHMARYRPTLVIRLNIDVETALARKPDHIPELIKRKVDATPLLRFGGARIVDVDAKLPLPEVQSRCLDLIRQMMNGA</sequence>
<dbReference type="AlphaFoldDB" id="A0A7Y8G723"/>
<evidence type="ECO:0008006" key="5">
    <source>
        <dbReference type="Google" id="ProtNLM"/>
    </source>
</evidence>
<gene>
    <name evidence="1" type="ORF">HX871_28185</name>
    <name evidence="2" type="ORF">HX893_27270</name>
</gene>
<name>A0A7Y8G723_9PSED</name>
<dbReference type="Gene3D" id="3.40.50.300">
    <property type="entry name" value="P-loop containing nucleotide triphosphate hydrolases"/>
    <property type="match status" value="1"/>
</dbReference>
<dbReference type="InterPro" id="IPR027417">
    <property type="entry name" value="P-loop_NTPase"/>
</dbReference>
<dbReference type="EMBL" id="JACARY010000071">
    <property type="protein sequence ID" value="NWD98308.1"/>
    <property type="molecule type" value="Genomic_DNA"/>
</dbReference>
<dbReference type="Proteomes" id="UP000585226">
    <property type="component" value="Unassembled WGS sequence"/>
</dbReference>
<evidence type="ECO:0000313" key="3">
    <source>
        <dbReference type="Proteomes" id="UP000572863"/>
    </source>
</evidence>
<evidence type="ECO:0000313" key="4">
    <source>
        <dbReference type="Proteomes" id="UP000585226"/>
    </source>
</evidence>
<dbReference type="RefSeq" id="WP_010461432.1">
    <property type="nucleotide sequence ID" value="NZ_JACARY010000071.1"/>
</dbReference>
<evidence type="ECO:0000313" key="1">
    <source>
        <dbReference type="EMBL" id="NWD98308.1"/>
    </source>
</evidence>
<reference evidence="3 4" key="1">
    <citation type="submission" date="2020-04" db="EMBL/GenBank/DDBJ databases">
        <title>Molecular characterization of pseudomonads from Agaricus bisporus reveal novel blotch 2 pathogens in Western Europe.</title>
        <authorList>
            <person name="Taparia T."/>
            <person name="Krijger M."/>
            <person name="Haynes E."/>
            <person name="Elpinstone J.G."/>
            <person name="Noble R."/>
            <person name="Van Der Wolf J."/>
        </authorList>
    </citation>
    <scope>NUCLEOTIDE SEQUENCE [LARGE SCALE GENOMIC DNA]</scope>
    <source>
        <strain evidence="1 3">P7774</strain>
        <strain evidence="2 4">P8021</strain>
    </source>
</reference>
<comment type="caution">
    <text evidence="2">The sequence shown here is derived from an EMBL/GenBank/DDBJ whole genome shotgun (WGS) entry which is preliminary data.</text>
</comment>
<dbReference type="SUPFAM" id="SSF52540">
    <property type="entry name" value="P-loop containing nucleoside triphosphate hydrolases"/>
    <property type="match status" value="1"/>
</dbReference>
<dbReference type="EMBL" id="JACASD010000085">
    <property type="protein sequence ID" value="NWE91829.1"/>
    <property type="molecule type" value="Genomic_DNA"/>
</dbReference>
<keyword evidence="3" id="KW-1185">Reference proteome</keyword>
<evidence type="ECO:0000313" key="2">
    <source>
        <dbReference type="EMBL" id="NWE91829.1"/>
    </source>
</evidence>
<organism evidence="2 4">
    <name type="scientific">Pseudomonas reactans</name>
    <dbReference type="NCBI Taxonomy" id="117680"/>
    <lineage>
        <taxon>Bacteria</taxon>
        <taxon>Pseudomonadati</taxon>
        <taxon>Pseudomonadota</taxon>
        <taxon>Gammaproteobacteria</taxon>
        <taxon>Pseudomonadales</taxon>
        <taxon>Pseudomonadaceae</taxon>
        <taxon>Pseudomonas</taxon>
    </lineage>
</organism>
<accession>A0A7Y8G723</accession>
<protein>
    <recommendedName>
        <fullName evidence="5">Thymidylate kinase</fullName>
    </recommendedName>
</protein>
<dbReference type="Proteomes" id="UP000572863">
    <property type="component" value="Unassembled WGS sequence"/>
</dbReference>
<proteinExistence type="predicted"/>